<evidence type="ECO:0000256" key="6">
    <source>
        <dbReference type="SAM" id="Phobius"/>
    </source>
</evidence>
<dbReference type="STRING" id="1089455.MOPEL_135_00620"/>
<reference evidence="7 8" key="1">
    <citation type="submission" date="2012-02" db="EMBL/GenBank/DDBJ databases">
        <title>Whole genome shotgun sequence of Mobilicoccus pelagius NBRC 104925.</title>
        <authorList>
            <person name="Yoshida Y."/>
            <person name="Hosoyama A."/>
            <person name="Tsuchikane K."/>
            <person name="Katsumata H."/>
            <person name="Yamazaki S."/>
            <person name="Fujita N."/>
        </authorList>
    </citation>
    <scope>NUCLEOTIDE SEQUENCE [LARGE SCALE GENOMIC DNA]</scope>
    <source>
        <strain evidence="7 8">NBRC 104925</strain>
    </source>
</reference>
<evidence type="ECO:0000313" key="7">
    <source>
        <dbReference type="EMBL" id="GAB49824.1"/>
    </source>
</evidence>
<feature type="region of interest" description="Disordered" evidence="5">
    <location>
        <begin position="1"/>
        <end position="70"/>
    </location>
</feature>
<name>H5UVR6_9MICO</name>
<keyword evidence="3 6" id="KW-1133">Transmembrane helix</keyword>
<dbReference type="RefSeq" id="WP_009483667.1">
    <property type="nucleotide sequence ID" value="NZ_BAFE01000094.1"/>
</dbReference>
<feature type="transmembrane region" description="Helical" evidence="6">
    <location>
        <begin position="79"/>
        <end position="108"/>
    </location>
</feature>
<keyword evidence="2 6" id="KW-0812">Transmembrane</keyword>
<feature type="transmembrane region" description="Helical" evidence="6">
    <location>
        <begin position="120"/>
        <end position="140"/>
    </location>
</feature>
<dbReference type="AlphaFoldDB" id="H5UVR6"/>
<accession>H5UVR6</accession>
<keyword evidence="4 6" id="KW-0472">Membrane</keyword>
<feature type="compositionally biased region" description="Low complexity" evidence="5">
    <location>
        <begin position="35"/>
        <end position="46"/>
    </location>
</feature>
<evidence type="ECO:0000256" key="1">
    <source>
        <dbReference type="ARBA" id="ARBA00004141"/>
    </source>
</evidence>
<dbReference type="Pfam" id="PF09685">
    <property type="entry name" value="MamF_MmsF"/>
    <property type="match status" value="1"/>
</dbReference>
<gene>
    <name evidence="7" type="ORF">MOPEL_135_00620</name>
</gene>
<evidence type="ECO:0008006" key="9">
    <source>
        <dbReference type="Google" id="ProtNLM"/>
    </source>
</evidence>
<dbReference type="EMBL" id="BAFE01000094">
    <property type="protein sequence ID" value="GAB49824.1"/>
    <property type="molecule type" value="Genomic_DNA"/>
</dbReference>
<comment type="caution">
    <text evidence="7">The sequence shown here is derived from an EMBL/GenBank/DDBJ whole genome shotgun (WGS) entry which is preliminary data.</text>
</comment>
<protein>
    <recommendedName>
        <fullName evidence="9">DUF4870 domain-containing protein</fullName>
    </recommendedName>
</protein>
<sequence length="187" mass="19589">MSHTFPPADDSRGDDSPRYGATGHPAPGPYDHAAPGYGTPYGQGPQDTRPSGAPYPGGAPCPTGVPGGPVEPSERSMAMLAHLSMIVGLLLSAGWLTFVGPLVLWLVYKDRSPFVRQASAGAFNFSLAVSVASILVWLLVITFFGIPIALVLGLVVGVASIVMPILGAMRADKGQPYRYPLQIPVLH</sequence>
<evidence type="ECO:0000256" key="3">
    <source>
        <dbReference type="ARBA" id="ARBA00022989"/>
    </source>
</evidence>
<proteinExistence type="predicted"/>
<comment type="subcellular location">
    <subcellularLocation>
        <location evidence="1">Membrane</location>
        <topology evidence="1">Multi-pass membrane protein</topology>
    </subcellularLocation>
</comment>
<dbReference type="Proteomes" id="UP000004367">
    <property type="component" value="Unassembled WGS sequence"/>
</dbReference>
<feature type="transmembrane region" description="Helical" evidence="6">
    <location>
        <begin position="146"/>
        <end position="169"/>
    </location>
</feature>
<evidence type="ECO:0000256" key="4">
    <source>
        <dbReference type="ARBA" id="ARBA00023136"/>
    </source>
</evidence>
<evidence type="ECO:0000256" key="5">
    <source>
        <dbReference type="SAM" id="MobiDB-lite"/>
    </source>
</evidence>
<organism evidence="7 8">
    <name type="scientific">Mobilicoccus pelagius NBRC 104925</name>
    <dbReference type="NCBI Taxonomy" id="1089455"/>
    <lineage>
        <taxon>Bacteria</taxon>
        <taxon>Bacillati</taxon>
        <taxon>Actinomycetota</taxon>
        <taxon>Actinomycetes</taxon>
        <taxon>Micrococcales</taxon>
        <taxon>Dermatophilaceae</taxon>
        <taxon>Mobilicoccus</taxon>
    </lineage>
</organism>
<evidence type="ECO:0000256" key="2">
    <source>
        <dbReference type="ARBA" id="ARBA00022692"/>
    </source>
</evidence>
<keyword evidence="8" id="KW-1185">Reference proteome</keyword>
<dbReference type="InterPro" id="IPR019109">
    <property type="entry name" value="MamF_MmsF"/>
</dbReference>
<dbReference type="eggNOG" id="COG3296">
    <property type="taxonomic scope" value="Bacteria"/>
</dbReference>
<evidence type="ECO:0000313" key="8">
    <source>
        <dbReference type="Proteomes" id="UP000004367"/>
    </source>
</evidence>